<dbReference type="OrthoDB" id="9774290at2"/>
<dbReference type="EMBL" id="CADIJZ010000018">
    <property type="protein sequence ID" value="CAB3717119.1"/>
    <property type="molecule type" value="Genomic_DNA"/>
</dbReference>
<dbReference type="EC" id="2.7.1.31" evidence="5"/>
<evidence type="ECO:0000313" key="8">
    <source>
        <dbReference type="Proteomes" id="UP000494205"/>
    </source>
</evidence>
<dbReference type="Proteomes" id="UP000235659">
    <property type="component" value="Unassembled WGS sequence"/>
</dbReference>
<dbReference type="Proteomes" id="UP000494205">
    <property type="component" value="Unassembled WGS sequence"/>
</dbReference>
<evidence type="ECO:0000313" key="7">
    <source>
        <dbReference type="Proteomes" id="UP000235659"/>
    </source>
</evidence>
<dbReference type="InterPro" id="IPR018197">
    <property type="entry name" value="Glycerate_kinase_RE-like"/>
</dbReference>
<dbReference type="InterPro" id="IPR018193">
    <property type="entry name" value="Glyc_kinase_flavodox-like_fold"/>
</dbReference>
<evidence type="ECO:0000256" key="3">
    <source>
        <dbReference type="ARBA" id="ARBA00022777"/>
    </source>
</evidence>
<reference evidence="6 7" key="1">
    <citation type="submission" date="2018-01" db="EMBL/GenBank/DDBJ databases">
        <title>Whole genome analyses suggest that Burkholderia sensu lato contains two further novel genera in the rhizoxinica-symbiotica group Mycetohabitans gen. nov., and Trinickia gen. nov.: implications for the evolution of diazotrophy and nodulation in the Burkholderiaceae.</title>
        <authorList>
            <person name="Estrada-de los Santos P."/>
            <person name="Palmer M."/>
            <person name="Chavez-Ramirez B."/>
            <person name="Beukes C."/>
            <person name="Steenkamp E.T."/>
            <person name="Hirsch A.M."/>
            <person name="Manyaka P."/>
            <person name="Maluk M."/>
            <person name="Lafos M."/>
            <person name="Crook M."/>
            <person name="Gross E."/>
            <person name="Simon M.F."/>
            <person name="Bueno dos Reis Junior F."/>
            <person name="Poole P.S."/>
            <person name="Venter S.N."/>
            <person name="James E.K."/>
        </authorList>
    </citation>
    <scope>NUCLEOTIDE SEQUENCE [LARGE SCALE GENOMIC DNA]</scope>
    <source>
        <strain evidence="6 7">WSM 3937</strain>
    </source>
</reference>
<gene>
    <name evidence="5" type="primary">glxK</name>
    <name evidence="6" type="ORF">C0Z16_25355</name>
    <name evidence="5" type="ORF">LMG27174_04638</name>
</gene>
<dbReference type="Gene3D" id="3.90.1510.10">
    <property type="entry name" value="Glycerate kinase, domain 2"/>
    <property type="match status" value="1"/>
</dbReference>
<protein>
    <submittedName>
        <fullName evidence="5">Glycerate 3-kinase</fullName>
        <ecNumber evidence="5">2.7.1.31</ecNumber>
    </submittedName>
    <submittedName>
        <fullName evidence="6">Glycerate kinase</fullName>
    </submittedName>
</protein>
<dbReference type="PANTHER" id="PTHR21599:SF0">
    <property type="entry name" value="GLYCERATE KINASE"/>
    <property type="match status" value="1"/>
</dbReference>
<comment type="similarity">
    <text evidence="1 4">Belongs to the glycerate kinase type-1 family.</text>
</comment>
<keyword evidence="3 4" id="KW-0418">Kinase</keyword>
<evidence type="ECO:0000313" key="6">
    <source>
        <dbReference type="EMBL" id="PMS27352.1"/>
    </source>
</evidence>
<dbReference type="EMBL" id="PNXY01000021">
    <property type="protein sequence ID" value="PMS27352.1"/>
    <property type="molecule type" value="Genomic_DNA"/>
</dbReference>
<dbReference type="Pfam" id="PF02595">
    <property type="entry name" value="Gly_kinase"/>
    <property type="match status" value="1"/>
</dbReference>
<accession>A0A2N7WD71</accession>
<dbReference type="PANTHER" id="PTHR21599">
    <property type="entry name" value="GLYCERATE KINASE"/>
    <property type="match status" value="1"/>
</dbReference>
<proteinExistence type="inferred from homology"/>
<dbReference type="AlphaFoldDB" id="A0A2N7WD71"/>
<dbReference type="GO" id="GO:0031388">
    <property type="term" value="P:organic acid phosphorylation"/>
    <property type="evidence" value="ECO:0007669"/>
    <property type="project" value="UniProtKB-UniRule"/>
</dbReference>
<keyword evidence="7" id="KW-1185">Reference proteome</keyword>
<dbReference type="GO" id="GO:0008887">
    <property type="term" value="F:glycerate kinase activity"/>
    <property type="evidence" value="ECO:0007669"/>
    <property type="project" value="UniProtKB-UniRule"/>
</dbReference>
<dbReference type="Gene3D" id="3.40.50.10350">
    <property type="entry name" value="Glycerate kinase, domain 1"/>
    <property type="match status" value="1"/>
</dbReference>
<sequence length="378" mass="38759">MPNSPVVVIAPDSFKGSLSAEQVAQAIASGVRRARPDADVRICPMADGGEGTLDAMLTSGGERRKLTVRGAAGPVREAFTGVLADGSAIVETAEIVGITDPIGMSVPVEARSTRGMGEAISALLDAGVRRFFVALGGSSTNDGGAGLLVGLGLKLFDAQDRELDPSPEQLARVARVDVSRLDARLPNTQFIGMSDVDNPLTGEHGATAVFGPQKGVKPEQVAPIDAALAGFADLLEAALGRTARDLPGAGAAGGLGFALHMLGAQFEPGAETVAREIGLDAALEGANWLITGEGRSDVQTLHGKAPFIACRHAQAIGVPATLLSGAVDSAALPRLAEYFCGCFSPAPGPITLELAIRDAARLLADEAEQLTRLKYGAR</sequence>
<dbReference type="PIRSF" id="PIRSF006078">
    <property type="entry name" value="GlxK"/>
    <property type="match status" value="1"/>
</dbReference>
<reference evidence="5 8" key="2">
    <citation type="submission" date="2020-04" db="EMBL/GenBank/DDBJ databases">
        <authorList>
            <person name="De Canck E."/>
        </authorList>
    </citation>
    <scope>NUCLEOTIDE SEQUENCE [LARGE SCALE GENOMIC DNA]</scope>
    <source>
        <strain evidence="5 8">LMG 27174</strain>
    </source>
</reference>
<evidence type="ECO:0000256" key="4">
    <source>
        <dbReference type="PIRNR" id="PIRNR006078"/>
    </source>
</evidence>
<name>A0A2N7WD71_9BURK</name>
<dbReference type="NCBIfam" id="TIGR00045">
    <property type="entry name" value="glycerate kinase"/>
    <property type="match status" value="1"/>
</dbReference>
<organism evidence="5 8">
    <name type="scientific">Paraburkholderia rhynchosiae</name>
    <dbReference type="NCBI Taxonomy" id="487049"/>
    <lineage>
        <taxon>Bacteria</taxon>
        <taxon>Pseudomonadati</taxon>
        <taxon>Pseudomonadota</taxon>
        <taxon>Betaproteobacteria</taxon>
        <taxon>Burkholderiales</taxon>
        <taxon>Burkholderiaceae</taxon>
        <taxon>Paraburkholderia</taxon>
    </lineage>
</organism>
<keyword evidence="2 4" id="KW-0808">Transferase</keyword>
<dbReference type="InterPro" id="IPR004381">
    <property type="entry name" value="Glycerate_kinase"/>
</dbReference>
<evidence type="ECO:0000313" key="5">
    <source>
        <dbReference type="EMBL" id="CAB3717119.1"/>
    </source>
</evidence>
<dbReference type="SUPFAM" id="SSF110738">
    <property type="entry name" value="Glycerate kinase I"/>
    <property type="match status" value="1"/>
</dbReference>
<dbReference type="RefSeq" id="WP_102634817.1">
    <property type="nucleotide sequence ID" value="NZ_CADIJZ010000018.1"/>
</dbReference>
<dbReference type="InterPro" id="IPR036129">
    <property type="entry name" value="Glycerate_kinase_sf"/>
</dbReference>
<evidence type="ECO:0000256" key="1">
    <source>
        <dbReference type="ARBA" id="ARBA00006284"/>
    </source>
</evidence>
<evidence type="ECO:0000256" key="2">
    <source>
        <dbReference type="ARBA" id="ARBA00022679"/>
    </source>
</evidence>